<evidence type="ECO:0000256" key="6">
    <source>
        <dbReference type="ARBA" id="ARBA00015848"/>
    </source>
</evidence>
<keyword evidence="7" id="KW-0963">Cytoplasm</keyword>
<proteinExistence type="inferred from homology"/>
<organism evidence="17 18">
    <name type="scientific">Eleutherodactylus coqui</name>
    <name type="common">Puerto Rican coqui</name>
    <dbReference type="NCBI Taxonomy" id="57060"/>
    <lineage>
        <taxon>Eukaryota</taxon>
        <taxon>Metazoa</taxon>
        <taxon>Chordata</taxon>
        <taxon>Craniata</taxon>
        <taxon>Vertebrata</taxon>
        <taxon>Euteleostomi</taxon>
        <taxon>Amphibia</taxon>
        <taxon>Batrachia</taxon>
        <taxon>Anura</taxon>
        <taxon>Neobatrachia</taxon>
        <taxon>Hyloidea</taxon>
        <taxon>Eleutherodactylidae</taxon>
        <taxon>Eleutherodactylinae</taxon>
        <taxon>Eleutherodactylus</taxon>
        <taxon>Eleutherodactylus</taxon>
    </lineage>
</organism>
<comment type="similarity">
    <text evidence="3">Belongs to the IspD/TarI cytidylyltransferase family. IspD subfamily.</text>
</comment>
<evidence type="ECO:0000256" key="14">
    <source>
        <dbReference type="ARBA" id="ARBA00048814"/>
    </source>
</evidence>
<dbReference type="Proteomes" id="UP000770717">
    <property type="component" value="Unassembled WGS sequence"/>
</dbReference>
<dbReference type="PANTHER" id="PTHR43015:SF1">
    <property type="entry name" value="D-RIBITOL-5-PHOSPHATE CYTIDYLYLTRANSFERASE"/>
    <property type="match status" value="1"/>
</dbReference>
<evidence type="ECO:0000256" key="8">
    <source>
        <dbReference type="ARBA" id="ARBA00022679"/>
    </source>
</evidence>
<reference evidence="17" key="1">
    <citation type="thesis" date="2020" institute="ProQuest LLC" country="789 East Eisenhower Parkway, Ann Arbor, MI, USA">
        <title>Comparative Genomics and Chromosome Evolution.</title>
        <authorList>
            <person name="Mudd A.B."/>
        </authorList>
    </citation>
    <scope>NUCLEOTIDE SEQUENCE</scope>
    <source>
        <strain evidence="17">HN-11 Male</strain>
        <tissue evidence="17">Kidney and liver</tissue>
    </source>
</reference>
<gene>
    <name evidence="17" type="ORF">GDO78_018228</name>
</gene>
<evidence type="ECO:0000256" key="7">
    <source>
        <dbReference type="ARBA" id="ARBA00022490"/>
    </source>
</evidence>
<dbReference type="GO" id="GO:0035269">
    <property type="term" value="P:protein O-linked glycosylation via mannose"/>
    <property type="evidence" value="ECO:0007669"/>
    <property type="project" value="TreeGrafter"/>
</dbReference>
<dbReference type="FunFam" id="3.90.550.10:FF:000080">
    <property type="entry name" value="D-ribitol-5-phosphate cytidylyltransferase isoform X1"/>
    <property type="match status" value="1"/>
</dbReference>
<dbReference type="Gene3D" id="3.90.550.10">
    <property type="entry name" value="Spore Coat Polysaccharide Biosynthesis Protein SpsA, Chain A"/>
    <property type="match status" value="1"/>
</dbReference>
<dbReference type="CDD" id="cd02516">
    <property type="entry name" value="CDP-ME_synthetase"/>
    <property type="match status" value="1"/>
</dbReference>
<evidence type="ECO:0000259" key="16">
    <source>
        <dbReference type="Pfam" id="PF18706"/>
    </source>
</evidence>
<dbReference type="EMBL" id="WNTK01000311">
    <property type="protein sequence ID" value="KAG9470301.1"/>
    <property type="molecule type" value="Genomic_DNA"/>
</dbReference>
<feature type="domain" description="D-ribitol-5-phosphate cytidylyltransferase C-terminal" evidence="16">
    <location>
        <begin position="245"/>
        <end position="372"/>
    </location>
</feature>
<protein>
    <recommendedName>
        <fullName evidence="6">D-ribitol-5-phosphate cytidylyltransferase</fullName>
        <ecNumber evidence="5">2.7.7.40</ecNumber>
    </recommendedName>
    <alternativeName>
        <fullName evidence="10">2-C-methyl-D-erythritol 4-phosphate cytidylyltransferase-like protein</fullName>
    </alternativeName>
    <alternativeName>
        <fullName evidence="11">Isoprenoid synthase domain-containing protein</fullName>
    </alternativeName>
</protein>
<dbReference type="Pfam" id="PF18706">
    <property type="entry name" value="ISPD_C"/>
    <property type="match status" value="1"/>
</dbReference>
<comment type="pathway">
    <text evidence="2">Protein modification; protein glycosylation.</text>
</comment>
<comment type="catalytic activity">
    <reaction evidence="14">
        <text>D-ribose 5-phosphate + CTP + H(+) = CDP-D-ribose + diphosphate</text>
        <dbReference type="Rhea" id="RHEA:53872"/>
        <dbReference type="ChEBI" id="CHEBI:15378"/>
        <dbReference type="ChEBI" id="CHEBI:33019"/>
        <dbReference type="ChEBI" id="CHEBI:37563"/>
        <dbReference type="ChEBI" id="CHEBI:78346"/>
        <dbReference type="ChEBI" id="CHEBI:137525"/>
    </reaction>
</comment>
<dbReference type="AlphaFoldDB" id="A0A8J6JUZ7"/>
<evidence type="ECO:0000256" key="9">
    <source>
        <dbReference type="ARBA" id="ARBA00022695"/>
    </source>
</evidence>
<keyword evidence="9" id="KW-0548">Nucleotidyltransferase</keyword>
<dbReference type="GO" id="GO:0008299">
    <property type="term" value="P:isoprenoid biosynthetic process"/>
    <property type="evidence" value="ECO:0007669"/>
    <property type="project" value="InterPro"/>
</dbReference>
<comment type="catalytic activity">
    <reaction evidence="13">
        <text>D-ribulose 5-phosphate + CTP + H(+) = CDP-D-ribulose + diphosphate</text>
        <dbReference type="Rhea" id="RHEA:53612"/>
        <dbReference type="ChEBI" id="CHEBI:15378"/>
        <dbReference type="ChEBI" id="CHEBI:33019"/>
        <dbReference type="ChEBI" id="CHEBI:37563"/>
        <dbReference type="ChEBI" id="CHEBI:58121"/>
        <dbReference type="ChEBI" id="CHEBI:137524"/>
    </reaction>
</comment>
<accession>A0A8J6JUZ7</accession>
<evidence type="ECO:0000256" key="15">
    <source>
        <dbReference type="ARBA" id="ARBA00049484"/>
    </source>
</evidence>
<dbReference type="InterPro" id="IPR029044">
    <property type="entry name" value="Nucleotide-diphossugar_trans"/>
</dbReference>
<evidence type="ECO:0000256" key="11">
    <source>
        <dbReference type="ARBA" id="ARBA00032606"/>
    </source>
</evidence>
<evidence type="ECO:0000256" key="12">
    <source>
        <dbReference type="ARBA" id="ARBA00045509"/>
    </source>
</evidence>
<evidence type="ECO:0000256" key="3">
    <source>
        <dbReference type="ARBA" id="ARBA00009789"/>
    </source>
</evidence>
<dbReference type="EC" id="2.7.7.40" evidence="5"/>
<comment type="function">
    <text evidence="12">Cytidylyltransferase required for protein O-linked mannosylation. Catalyzes the formation of CDP-ribitol nucleotide sugar from D-ribitol 5-phosphate. CDP-ribitol is a substrate of FKTN during the biosynthesis of the phosphorylated O-mannosyl trisaccharide (N-acetylgalactosamine-beta-3-N-acetylglucosamine-beta-4-(phosphate-6-)mannose), a carbohydrate structure present in alpha-dystroglycan (DAG1), which is required for binding laminin G-like domain-containing extracellular proteins with high affinity. Shows activity toward other pentose phosphate sugars and mediates formation of CDP-ribulose or CDP-ribose using CTP and ribulose-5-phosphate or ribose-5-phosphate, respectively. Not involved in dolichol production.</text>
</comment>
<dbReference type="Pfam" id="PF01128">
    <property type="entry name" value="IspD"/>
    <property type="match status" value="1"/>
</dbReference>
<evidence type="ECO:0000313" key="17">
    <source>
        <dbReference type="EMBL" id="KAG9470301.1"/>
    </source>
</evidence>
<dbReference type="PROSITE" id="PS01295">
    <property type="entry name" value="ISPD"/>
    <property type="match status" value="1"/>
</dbReference>
<dbReference type="SUPFAM" id="SSF53448">
    <property type="entry name" value="Nucleotide-diphospho-sugar transferases"/>
    <property type="match status" value="1"/>
</dbReference>
<evidence type="ECO:0000256" key="2">
    <source>
        <dbReference type="ARBA" id="ARBA00004922"/>
    </source>
</evidence>
<dbReference type="GO" id="GO:0047349">
    <property type="term" value="F:D-ribitol-5-phosphate cytidylyltransferase activity"/>
    <property type="evidence" value="ECO:0007669"/>
    <property type="project" value="UniProtKB-EC"/>
</dbReference>
<dbReference type="PANTHER" id="PTHR43015">
    <property type="entry name" value="D-RIBITOL-5-PHOSPHATE CYTIDYLYLTRANSFERASE"/>
    <property type="match status" value="1"/>
</dbReference>
<evidence type="ECO:0000256" key="4">
    <source>
        <dbReference type="ARBA" id="ARBA00011738"/>
    </source>
</evidence>
<keyword evidence="18" id="KW-1185">Reference proteome</keyword>
<comment type="catalytic activity">
    <reaction evidence="15">
        <text>D-ribitol 5-phosphate + CTP + H(+) = CDP-L-ribitol + diphosphate</text>
        <dbReference type="Rhea" id="RHEA:12456"/>
        <dbReference type="ChEBI" id="CHEBI:15378"/>
        <dbReference type="ChEBI" id="CHEBI:33019"/>
        <dbReference type="ChEBI" id="CHEBI:37563"/>
        <dbReference type="ChEBI" id="CHEBI:57608"/>
        <dbReference type="ChEBI" id="CHEBI:57695"/>
        <dbReference type="EC" id="2.7.7.40"/>
    </reaction>
</comment>
<evidence type="ECO:0000256" key="5">
    <source>
        <dbReference type="ARBA" id="ARBA00012488"/>
    </source>
</evidence>
<evidence type="ECO:0000256" key="13">
    <source>
        <dbReference type="ARBA" id="ARBA00048797"/>
    </source>
</evidence>
<keyword evidence="8" id="KW-0808">Transferase</keyword>
<evidence type="ECO:0000256" key="1">
    <source>
        <dbReference type="ARBA" id="ARBA00004514"/>
    </source>
</evidence>
<dbReference type="InterPro" id="IPR040635">
    <property type="entry name" value="ISPD_C"/>
</dbReference>
<dbReference type="InterPro" id="IPR034683">
    <property type="entry name" value="IspD/TarI"/>
</dbReference>
<evidence type="ECO:0000256" key="10">
    <source>
        <dbReference type="ARBA" id="ARBA00031950"/>
    </source>
</evidence>
<comment type="subcellular location">
    <subcellularLocation>
        <location evidence="1">Cytoplasm</location>
        <location evidence="1">Cytosol</location>
    </subcellularLocation>
</comment>
<dbReference type="InterPro" id="IPR018294">
    <property type="entry name" value="ISPD_synthase_CS"/>
</dbReference>
<name>A0A8J6JUZ7_ELECQ</name>
<evidence type="ECO:0000313" key="18">
    <source>
        <dbReference type="Proteomes" id="UP000770717"/>
    </source>
</evidence>
<comment type="caution">
    <text evidence="17">The sequence shown here is derived from an EMBL/GenBank/DDBJ whole genome shotgun (WGS) entry which is preliminary data.</text>
</comment>
<dbReference type="UniPathway" id="UPA00378"/>
<comment type="subunit">
    <text evidence="4">Homodimer.</text>
</comment>
<dbReference type="OrthoDB" id="414267at2759"/>
<dbReference type="GO" id="GO:0005829">
    <property type="term" value="C:cytosol"/>
    <property type="evidence" value="ECO:0007669"/>
    <property type="project" value="UniProtKB-SubCell"/>
</dbReference>
<sequence>MEGECRVAVVLPAGGCGERLGGCTPKQYCPVLGRPLISRTLEAFERVGWISDIVVVVAPESVDLMKNIIRRYGHKLVSLVEGGVTRHRSIFNGLRAFVEDHSLGPALKKPEVVIIHDAVRPFVDEETLLQVTSATRQYGAAGMVRPLVSTVIAPSSDGCLDHSLDRAKHRASEMPQAFLFDVLYKAYLQCSDYDLDFGTECLHLALAYSKTRAKLLEGPPDLWKVTYKRDLYAAESIIKDGISKHLCIITNIKEEAVQIGFRLHENLKSHIKVNKSFTGPVEFIEFLFHHLGNSQPKFLKQKSCKLIDLLQAAQAGASYQSVVVSQSGSEMQKLSKIRELAKEVQKSDLLLYGLLINFSKEESQLEDGARQASAIITALITDRNPALTGQVMVV</sequence>